<feature type="binding site" evidence="5">
    <location>
        <position position="224"/>
    </location>
    <ligand>
        <name>dimethylallyl diphosphate</name>
        <dbReference type="ChEBI" id="CHEBI:57623"/>
    </ligand>
</feature>
<evidence type="ECO:0000256" key="1">
    <source>
        <dbReference type="ARBA" id="ARBA00022485"/>
    </source>
</evidence>
<comment type="pathway">
    <text evidence="5">Isoprenoid biosynthesis; isopentenyl diphosphate biosynthesis via DXP pathway; isopentenyl diphosphate from 1-deoxy-D-xylulose 5-phosphate: step 6/6.</text>
</comment>
<feature type="binding site" evidence="5">
    <location>
        <position position="97"/>
    </location>
    <ligand>
        <name>[4Fe-4S] cluster</name>
        <dbReference type="ChEBI" id="CHEBI:49883"/>
    </ligand>
</feature>
<feature type="binding site" evidence="5">
    <location>
        <position position="224"/>
    </location>
    <ligand>
        <name>(2E)-4-hydroxy-3-methylbut-2-enyl diphosphate</name>
        <dbReference type="ChEBI" id="CHEBI:128753"/>
    </ligand>
</feature>
<feature type="binding site" evidence="5">
    <location>
        <position position="223"/>
    </location>
    <ligand>
        <name>isopentenyl diphosphate</name>
        <dbReference type="ChEBI" id="CHEBI:128769"/>
    </ligand>
</feature>
<dbReference type="NCBIfam" id="NF002190">
    <property type="entry name" value="PRK01045.1-4"/>
    <property type="match status" value="1"/>
</dbReference>
<dbReference type="PANTHER" id="PTHR30426:SF0">
    <property type="entry name" value="4-HYDROXY-3-METHYLBUT-2-ENYL DIPHOSPHATE REDUCTASE"/>
    <property type="match status" value="1"/>
</dbReference>
<feature type="binding site" evidence="5">
    <location>
        <position position="165"/>
    </location>
    <ligand>
        <name>(2E)-4-hydroxy-3-methylbut-2-enyl diphosphate</name>
        <dbReference type="ChEBI" id="CHEBI:128753"/>
    </ligand>
</feature>
<evidence type="ECO:0000256" key="5">
    <source>
        <dbReference type="HAMAP-Rule" id="MF_00191"/>
    </source>
</evidence>
<gene>
    <name evidence="5 6" type="primary">ispH</name>
    <name evidence="6" type="ORF">HYR64_05025</name>
</gene>
<feature type="binding site" evidence="5">
    <location>
        <position position="42"/>
    </location>
    <ligand>
        <name>dimethylallyl diphosphate</name>
        <dbReference type="ChEBI" id="CHEBI:57623"/>
    </ligand>
</feature>
<dbReference type="GO" id="GO:0051539">
    <property type="term" value="F:4 iron, 4 sulfur cluster binding"/>
    <property type="evidence" value="ECO:0007669"/>
    <property type="project" value="UniProtKB-UniRule"/>
</dbReference>
<feature type="binding site" evidence="5">
    <location>
        <position position="125"/>
    </location>
    <ligand>
        <name>isopentenyl diphosphate</name>
        <dbReference type="ChEBI" id="CHEBI:128769"/>
    </ligand>
</feature>
<dbReference type="GO" id="GO:0050992">
    <property type="term" value="P:dimethylallyl diphosphate biosynthetic process"/>
    <property type="evidence" value="ECO:0007669"/>
    <property type="project" value="UniProtKB-UniRule"/>
</dbReference>
<reference evidence="6" key="1">
    <citation type="submission" date="2020-07" db="EMBL/GenBank/DDBJ databases">
        <title>Huge and variable diversity of episymbiotic CPR bacteria and DPANN archaea in groundwater ecosystems.</title>
        <authorList>
            <person name="He C.Y."/>
            <person name="Keren R."/>
            <person name="Whittaker M."/>
            <person name="Farag I.F."/>
            <person name="Doudna J."/>
            <person name="Cate J.H.D."/>
            <person name="Banfield J.F."/>
        </authorList>
    </citation>
    <scope>NUCLEOTIDE SEQUENCE</scope>
    <source>
        <strain evidence="6">NC_groundwater_17_Pr7_B-0.1um_64_12</strain>
    </source>
</reference>
<feature type="binding site" evidence="5">
    <location>
        <position position="223"/>
    </location>
    <ligand>
        <name>dimethylallyl diphosphate</name>
        <dbReference type="ChEBI" id="CHEBI:57623"/>
    </ligand>
</feature>
<feature type="active site" description="Proton donor" evidence="5">
    <location>
        <position position="127"/>
    </location>
</feature>
<keyword evidence="3 5" id="KW-0408">Iron</keyword>
<feature type="binding site" evidence="5">
    <location>
        <position position="13"/>
    </location>
    <ligand>
        <name>[4Fe-4S] cluster</name>
        <dbReference type="ChEBI" id="CHEBI:49883"/>
    </ligand>
</feature>
<evidence type="ECO:0000256" key="4">
    <source>
        <dbReference type="ARBA" id="ARBA00023014"/>
    </source>
</evidence>
<dbReference type="EMBL" id="JACOSL010000031">
    <property type="protein sequence ID" value="MBI1756453.1"/>
    <property type="molecule type" value="Genomic_DNA"/>
</dbReference>
<feature type="binding site" evidence="5">
    <location>
        <position position="125"/>
    </location>
    <ligand>
        <name>(2E)-4-hydroxy-3-methylbut-2-enyl diphosphate</name>
        <dbReference type="ChEBI" id="CHEBI:128753"/>
    </ligand>
</feature>
<evidence type="ECO:0000313" key="7">
    <source>
        <dbReference type="Proteomes" id="UP000727962"/>
    </source>
</evidence>
<feature type="binding site" evidence="5">
    <location>
        <position position="42"/>
    </location>
    <ligand>
        <name>(2E)-4-hydroxy-3-methylbut-2-enyl diphosphate</name>
        <dbReference type="ChEBI" id="CHEBI:128753"/>
    </ligand>
</feature>
<feature type="binding site" evidence="5">
    <location>
        <position position="267"/>
    </location>
    <ligand>
        <name>dimethylallyl diphosphate</name>
        <dbReference type="ChEBI" id="CHEBI:57623"/>
    </ligand>
</feature>
<comment type="catalytic activity">
    <reaction evidence="5">
        <text>dimethylallyl diphosphate + 2 oxidized [2Fe-2S]-[ferredoxin] + H2O = (2E)-4-hydroxy-3-methylbut-2-enyl diphosphate + 2 reduced [2Fe-2S]-[ferredoxin] + 2 H(+)</text>
        <dbReference type="Rhea" id="RHEA:24825"/>
        <dbReference type="Rhea" id="RHEA-COMP:10000"/>
        <dbReference type="Rhea" id="RHEA-COMP:10001"/>
        <dbReference type="ChEBI" id="CHEBI:15377"/>
        <dbReference type="ChEBI" id="CHEBI:15378"/>
        <dbReference type="ChEBI" id="CHEBI:33737"/>
        <dbReference type="ChEBI" id="CHEBI:33738"/>
        <dbReference type="ChEBI" id="CHEBI:57623"/>
        <dbReference type="ChEBI" id="CHEBI:128753"/>
        <dbReference type="EC" id="1.17.7.4"/>
    </reaction>
</comment>
<dbReference type="GO" id="GO:0019288">
    <property type="term" value="P:isopentenyl diphosphate biosynthetic process, methylerythritol 4-phosphate pathway"/>
    <property type="evidence" value="ECO:0007669"/>
    <property type="project" value="UniProtKB-UniRule"/>
</dbReference>
<feature type="binding site" evidence="5">
    <location>
        <position position="195"/>
    </location>
    <ligand>
        <name>[4Fe-4S] cluster</name>
        <dbReference type="ChEBI" id="CHEBI:49883"/>
    </ligand>
</feature>
<evidence type="ECO:0000256" key="2">
    <source>
        <dbReference type="ARBA" id="ARBA00022723"/>
    </source>
</evidence>
<organism evidence="6 7">
    <name type="scientific">Fimbriimonas ginsengisoli</name>
    <dbReference type="NCBI Taxonomy" id="1005039"/>
    <lineage>
        <taxon>Bacteria</taxon>
        <taxon>Bacillati</taxon>
        <taxon>Armatimonadota</taxon>
        <taxon>Fimbriimonadia</taxon>
        <taxon>Fimbriimonadales</taxon>
        <taxon>Fimbriimonadaceae</taxon>
        <taxon>Fimbriimonas</taxon>
    </lineage>
</organism>
<feature type="binding site" evidence="5">
    <location>
        <position position="125"/>
    </location>
    <ligand>
        <name>dimethylallyl diphosphate</name>
        <dbReference type="ChEBI" id="CHEBI:57623"/>
    </ligand>
</feature>
<keyword evidence="4 5" id="KW-0411">Iron-sulfur</keyword>
<accession>A0A931LUL7</accession>
<keyword evidence="1 5" id="KW-0004">4Fe-4S</keyword>
<dbReference type="GO" id="GO:0046872">
    <property type="term" value="F:metal ion binding"/>
    <property type="evidence" value="ECO:0007669"/>
    <property type="project" value="UniProtKB-KW"/>
</dbReference>
<comment type="caution">
    <text evidence="6">The sequence shown here is derived from an EMBL/GenBank/DDBJ whole genome shotgun (WGS) entry which is preliminary data.</text>
</comment>
<proteinExistence type="inferred from homology"/>
<sequence length="315" mass="34747">MDKILLAAPRGFCAGVAYAIEVVDLALKIHGAPLYVRHAIVHNEWVVRSFERRGVVFVESLDDIPEGMPVVFSAHGVSPEVRRHAEARGLTVIDATCPLVTKVHNEARHYADKGYFMIYIGHAGHVEAEGTMGEAPDRTVLVETPQDAERLRLPHYERLAVLTQTTLSVDEVRATLDVLHRRFPHLEMPKKEDICYATTNRQAAIRQLAGECDLVLIVGSQTSSNSNRLREVAEGMGVPAHLLLGPEQIKPEWRTDYPVIGISSGASTPEELVEQVIGALIEGRPDTPVSVLETIEESVNFKPPRDLIQLALARA</sequence>
<dbReference type="AlphaFoldDB" id="A0A931LUL7"/>
<feature type="binding site" evidence="5">
    <location>
        <position position="225"/>
    </location>
    <ligand>
        <name>isopentenyl diphosphate</name>
        <dbReference type="ChEBI" id="CHEBI:128769"/>
    </ligand>
</feature>
<dbReference type="InterPro" id="IPR003451">
    <property type="entry name" value="LytB/IspH"/>
</dbReference>
<feature type="binding site" evidence="5">
    <location>
        <position position="75"/>
    </location>
    <ligand>
        <name>isopentenyl diphosphate</name>
        <dbReference type="ChEBI" id="CHEBI:128769"/>
    </ligand>
</feature>
<feature type="binding site" evidence="5">
    <location>
        <position position="223"/>
    </location>
    <ligand>
        <name>(2E)-4-hydroxy-3-methylbut-2-enyl diphosphate</name>
        <dbReference type="ChEBI" id="CHEBI:128753"/>
    </ligand>
</feature>
<comment type="similarity">
    <text evidence="5">Belongs to the IspH family.</text>
</comment>
<dbReference type="HAMAP" id="MF_00191">
    <property type="entry name" value="IspH"/>
    <property type="match status" value="1"/>
</dbReference>
<feature type="binding site" evidence="5">
    <location>
        <position position="225"/>
    </location>
    <ligand>
        <name>dimethylallyl diphosphate</name>
        <dbReference type="ChEBI" id="CHEBI:57623"/>
    </ligand>
</feature>
<comment type="function">
    <text evidence="5">Catalyzes the conversion of 1-hydroxy-2-methyl-2-(E)-butenyl 4-diphosphate (HMBPP) into a mixture of isopentenyl diphosphate (IPP) and dimethylallyl diphosphate (DMAPP). Acts in the terminal step of the DOXP/MEP pathway for isoprenoid precursor biosynthesis.</text>
</comment>
<feature type="binding site" evidence="5">
    <location>
        <position position="42"/>
    </location>
    <ligand>
        <name>isopentenyl diphosphate</name>
        <dbReference type="ChEBI" id="CHEBI:128769"/>
    </ligand>
</feature>
<feature type="binding site" evidence="5">
    <location>
        <position position="75"/>
    </location>
    <ligand>
        <name>dimethylallyl diphosphate</name>
        <dbReference type="ChEBI" id="CHEBI:57623"/>
    </ligand>
</feature>
<dbReference type="PANTHER" id="PTHR30426">
    <property type="entry name" value="4-HYDROXY-3-METHYLBUT-2-ENYL DIPHOSPHATE REDUCTASE"/>
    <property type="match status" value="1"/>
</dbReference>
<comment type="catalytic activity">
    <reaction evidence="5">
        <text>isopentenyl diphosphate + 2 oxidized [2Fe-2S]-[ferredoxin] + H2O = (2E)-4-hydroxy-3-methylbut-2-enyl diphosphate + 2 reduced [2Fe-2S]-[ferredoxin] + 2 H(+)</text>
        <dbReference type="Rhea" id="RHEA:24488"/>
        <dbReference type="Rhea" id="RHEA-COMP:10000"/>
        <dbReference type="Rhea" id="RHEA-COMP:10001"/>
        <dbReference type="ChEBI" id="CHEBI:15377"/>
        <dbReference type="ChEBI" id="CHEBI:15378"/>
        <dbReference type="ChEBI" id="CHEBI:33737"/>
        <dbReference type="ChEBI" id="CHEBI:33738"/>
        <dbReference type="ChEBI" id="CHEBI:128753"/>
        <dbReference type="ChEBI" id="CHEBI:128769"/>
        <dbReference type="EC" id="1.17.7.4"/>
    </reaction>
</comment>
<keyword evidence="2 5" id="KW-0479">Metal-binding</keyword>
<feature type="binding site" evidence="5">
    <location>
        <position position="267"/>
    </location>
    <ligand>
        <name>isopentenyl diphosphate</name>
        <dbReference type="ChEBI" id="CHEBI:128769"/>
    </ligand>
</feature>
<evidence type="ECO:0000256" key="3">
    <source>
        <dbReference type="ARBA" id="ARBA00023004"/>
    </source>
</evidence>
<feature type="binding site" evidence="5">
    <location>
        <position position="267"/>
    </location>
    <ligand>
        <name>(2E)-4-hydroxy-3-methylbut-2-enyl diphosphate</name>
        <dbReference type="ChEBI" id="CHEBI:128753"/>
    </ligand>
</feature>
<dbReference type="EC" id="1.17.7.4" evidence="5"/>
<dbReference type="Proteomes" id="UP000727962">
    <property type="component" value="Unassembled WGS sequence"/>
</dbReference>
<dbReference type="Pfam" id="PF02401">
    <property type="entry name" value="LYTB"/>
    <property type="match status" value="1"/>
</dbReference>
<dbReference type="Gene3D" id="3.40.1010.20">
    <property type="entry name" value="4-hydroxy-3-methylbut-2-enyl diphosphate reductase, catalytic domain"/>
    <property type="match status" value="2"/>
</dbReference>
<keyword evidence="5 6" id="KW-0560">Oxidoreductase</keyword>
<name>A0A931LUL7_FIMGI</name>
<dbReference type="Gene3D" id="3.40.50.11270">
    <property type="match status" value="1"/>
</dbReference>
<dbReference type="NCBIfam" id="TIGR00216">
    <property type="entry name" value="ispH_lytB"/>
    <property type="match status" value="1"/>
</dbReference>
<feature type="binding site" evidence="5">
    <location>
        <position position="224"/>
    </location>
    <ligand>
        <name>isopentenyl diphosphate</name>
        <dbReference type="ChEBI" id="CHEBI:128769"/>
    </ligand>
</feature>
<feature type="binding site" evidence="5">
    <location>
        <position position="225"/>
    </location>
    <ligand>
        <name>(2E)-4-hydroxy-3-methylbut-2-enyl diphosphate</name>
        <dbReference type="ChEBI" id="CHEBI:128753"/>
    </ligand>
</feature>
<dbReference type="CDD" id="cd13944">
    <property type="entry name" value="lytB_ispH"/>
    <property type="match status" value="1"/>
</dbReference>
<dbReference type="GO" id="GO:0016114">
    <property type="term" value="P:terpenoid biosynthetic process"/>
    <property type="evidence" value="ECO:0007669"/>
    <property type="project" value="UniProtKB-UniRule"/>
</dbReference>
<comment type="cofactor">
    <cofactor evidence="5">
        <name>[4Fe-4S] cluster</name>
        <dbReference type="ChEBI" id="CHEBI:49883"/>
    </cofactor>
    <text evidence="5">Binds 1 [4Fe-4S] cluster per subunit.</text>
</comment>
<dbReference type="GO" id="GO:0051745">
    <property type="term" value="F:4-hydroxy-3-methylbut-2-enyl diphosphate reductase activity"/>
    <property type="evidence" value="ECO:0007669"/>
    <property type="project" value="UniProtKB-UniRule"/>
</dbReference>
<comment type="pathway">
    <text evidence="5">Isoprenoid biosynthesis; dimethylallyl diphosphate biosynthesis; dimethylallyl diphosphate from (2E)-4-hydroxy-3-methylbutenyl diphosphate: step 1/1.</text>
</comment>
<feature type="binding site" evidence="5">
    <location>
        <position position="75"/>
    </location>
    <ligand>
        <name>(2E)-4-hydroxy-3-methylbut-2-enyl diphosphate</name>
        <dbReference type="ChEBI" id="CHEBI:128753"/>
    </ligand>
</feature>
<keyword evidence="5" id="KW-0414">Isoprene biosynthesis</keyword>
<protein>
    <recommendedName>
        <fullName evidence="5">4-hydroxy-3-methylbut-2-enyl diphosphate reductase</fullName>
        <shortName evidence="5">HMBPP reductase</shortName>
        <ecNumber evidence="5">1.17.7.4</ecNumber>
    </recommendedName>
</protein>
<evidence type="ECO:0000313" key="6">
    <source>
        <dbReference type="EMBL" id="MBI1756453.1"/>
    </source>
</evidence>